<dbReference type="Gene3D" id="3.40.50.300">
    <property type="entry name" value="P-loop containing nucleotide triphosphate hydrolases"/>
    <property type="match status" value="1"/>
</dbReference>
<dbReference type="InterPro" id="IPR027417">
    <property type="entry name" value="P-loop_NTPase"/>
</dbReference>
<dbReference type="InterPro" id="IPR017871">
    <property type="entry name" value="ABC_transporter-like_CS"/>
</dbReference>
<dbReference type="InterPro" id="IPR013563">
    <property type="entry name" value="Oligopep_ABC_C"/>
</dbReference>
<dbReference type="SUPFAM" id="SSF52540">
    <property type="entry name" value="P-loop containing nucleoside triphosphate hydrolases"/>
    <property type="match status" value="1"/>
</dbReference>
<evidence type="ECO:0000259" key="6">
    <source>
        <dbReference type="PROSITE" id="PS50893"/>
    </source>
</evidence>
<dbReference type="GO" id="GO:0005524">
    <property type="term" value="F:ATP binding"/>
    <property type="evidence" value="ECO:0007669"/>
    <property type="project" value="UniProtKB-KW"/>
</dbReference>
<dbReference type="Pfam" id="PF08352">
    <property type="entry name" value="oligo_HPY"/>
    <property type="match status" value="1"/>
</dbReference>
<keyword evidence="3" id="KW-0813">Transport</keyword>
<dbReference type="PANTHER" id="PTHR43776:SF7">
    <property type="entry name" value="D,D-DIPEPTIDE TRANSPORT ATP-BINDING PROTEIN DDPF-RELATED"/>
    <property type="match status" value="1"/>
</dbReference>
<dbReference type="InterPro" id="IPR003593">
    <property type="entry name" value="AAA+_ATPase"/>
</dbReference>
<dbReference type="Proteomes" id="UP001589692">
    <property type="component" value="Unassembled WGS sequence"/>
</dbReference>
<evidence type="ECO:0000256" key="2">
    <source>
        <dbReference type="ARBA" id="ARBA00005417"/>
    </source>
</evidence>
<protein>
    <submittedName>
        <fullName evidence="7">ABC transporter ATP-binding protein</fullName>
    </submittedName>
</protein>
<dbReference type="NCBIfam" id="TIGR01727">
    <property type="entry name" value="oligo_HPY"/>
    <property type="match status" value="1"/>
</dbReference>
<reference evidence="7 8" key="1">
    <citation type="submission" date="2024-09" db="EMBL/GenBank/DDBJ databases">
        <authorList>
            <person name="Sun Q."/>
            <person name="Mori K."/>
        </authorList>
    </citation>
    <scope>NUCLEOTIDE SEQUENCE [LARGE SCALE GENOMIC DNA]</scope>
    <source>
        <strain evidence="7 8">TBRC 4938</strain>
    </source>
</reference>
<dbReference type="InterPro" id="IPR003439">
    <property type="entry name" value="ABC_transporter-like_ATP-bd"/>
</dbReference>
<keyword evidence="4" id="KW-0547">Nucleotide-binding</keyword>
<dbReference type="InterPro" id="IPR050319">
    <property type="entry name" value="ABC_transp_ATP-bind"/>
</dbReference>
<organism evidence="7 8">
    <name type="scientific">Rhizobium puerariae</name>
    <dbReference type="NCBI Taxonomy" id="1585791"/>
    <lineage>
        <taxon>Bacteria</taxon>
        <taxon>Pseudomonadati</taxon>
        <taxon>Pseudomonadota</taxon>
        <taxon>Alphaproteobacteria</taxon>
        <taxon>Hyphomicrobiales</taxon>
        <taxon>Rhizobiaceae</taxon>
        <taxon>Rhizobium/Agrobacterium group</taxon>
        <taxon>Rhizobium</taxon>
    </lineage>
</organism>
<dbReference type="PROSITE" id="PS00211">
    <property type="entry name" value="ABC_TRANSPORTER_1"/>
    <property type="match status" value="1"/>
</dbReference>
<dbReference type="Pfam" id="PF00005">
    <property type="entry name" value="ABC_tran"/>
    <property type="match status" value="1"/>
</dbReference>
<comment type="similarity">
    <text evidence="2">Belongs to the ABC transporter superfamily.</text>
</comment>
<comment type="subcellular location">
    <subcellularLocation>
        <location evidence="1">Cell inner membrane</location>
        <topology evidence="1">Peripheral membrane protein</topology>
    </subcellularLocation>
</comment>
<sequence>MTEPSNTIIPVTAASEPLIAAKGLGKEFYARSMFRSAVTVRAVSDVTLSVGRGEIVGLVGESGSGKSTIGRMLMGLIPPTSGDVTFDGAALGKTRGSALRRMRRRMQMIFQDPYSSLDPRRSIGAQIADGMQIHGLVDASETKWRVGQFLEEVGLPAEAARRHPHEFSGGQRQRISIARALSTEPEFIVADEPVSALDVSIQAQIVRLLHDLGRKRSLSILFISHDLAVVRSLCDRVVVLYLGRIMEEGPAREVFLNPQHPYTRALISSAPSLDAEQRKNRILLKGDPPSPVNPPSGCVFRTRCMHAIPACATAVPALEKRAEGHYAACIRPEVASTSP</sequence>
<keyword evidence="5 7" id="KW-0067">ATP-binding</keyword>
<keyword evidence="8" id="KW-1185">Reference proteome</keyword>
<proteinExistence type="inferred from homology"/>
<dbReference type="PROSITE" id="PS50893">
    <property type="entry name" value="ABC_TRANSPORTER_2"/>
    <property type="match status" value="1"/>
</dbReference>
<feature type="domain" description="ABC transporter" evidence="6">
    <location>
        <begin position="28"/>
        <end position="267"/>
    </location>
</feature>
<evidence type="ECO:0000256" key="5">
    <source>
        <dbReference type="ARBA" id="ARBA00022840"/>
    </source>
</evidence>
<dbReference type="PANTHER" id="PTHR43776">
    <property type="entry name" value="TRANSPORT ATP-BINDING PROTEIN"/>
    <property type="match status" value="1"/>
</dbReference>
<gene>
    <name evidence="7" type="ORF">ACFFP0_17115</name>
</gene>
<name>A0ABV6AMM7_9HYPH</name>
<accession>A0ABV6AMM7</accession>
<dbReference type="EMBL" id="JBHMAA010000018">
    <property type="protein sequence ID" value="MFB9950575.1"/>
    <property type="molecule type" value="Genomic_DNA"/>
</dbReference>
<evidence type="ECO:0000256" key="4">
    <source>
        <dbReference type="ARBA" id="ARBA00022741"/>
    </source>
</evidence>
<evidence type="ECO:0000313" key="8">
    <source>
        <dbReference type="Proteomes" id="UP001589692"/>
    </source>
</evidence>
<dbReference type="SMART" id="SM00382">
    <property type="entry name" value="AAA"/>
    <property type="match status" value="1"/>
</dbReference>
<evidence type="ECO:0000313" key="7">
    <source>
        <dbReference type="EMBL" id="MFB9950575.1"/>
    </source>
</evidence>
<comment type="caution">
    <text evidence="7">The sequence shown here is derived from an EMBL/GenBank/DDBJ whole genome shotgun (WGS) entry which is preliminary data.</text>
</comment>
<dbReference type="RefSeq" id="WP_377263148.1">
    <property type="nucleotide sequence ID" value="NZ_JBHMAA010000018.1"/>
</dbReference>
<evidence type="ECO:0000256" key="1">
    <source>
        <dbReference type="ARBA" id="ARBA00004417"/>
    </source>
</evidence>
<dbReference type="CDD" id="cd03257">
    <property type="entry name" value="ABC_NikE_OppD_transporters"/>
    <property type="match status" value="1"/>
</dbReference>
<evidence type="ECO:0000256" key="3">
    <source>
        <dbReference type="ARBA" id="ARBA00022448"/>
    </source>
</evidence>